<accession>A0ABW0N425</accession>
<reference evidence="3" key="1">
    <citation type="journal article" date="2019" name="Int. J. Syst. Evol. Microbiol.">
        <title>The Global Catalogue of Microorganisms (GCM) 10K type strain sequencing project: providing services to taxonomists for standard genome sequencing and annotation.</title>
        <authorList>
            <consortium name="The Broad Institute Genomics Platform"/>
            <consortium name="The Broad Institute Genome Sequencing Center for Infectious Disease"/>
            <person name="Wu L."/>
            <person name="Ma J."/>
        </authorList>
    </citation>
    <scope>NUCLEOTIDE SEQUENCE [LARGE SCALE GENOMIC DNA]</scope>
    <source>
        <strain evidence="3">KACC 13778</strain>
    </source>
</reference>
<organism evidence="2 3">
    <name type="scientific">Nocardioides caricicola</name>
    <dbReference type="NCBI Taxonomy" id="634770"/>
    <lineage>
        <taxon>Bacteria</taxon>
        <taxon>Bacillati</taxon>
        <taxon>Actinomycetota</taxon>
        <taxon>Actinomycetes</taxon>
        <taxon>Propionibacteriales</taxon>
        <taxon>Nocardioidaceae</taxon>
        <taxon>Nocardioides</taxon>
    </lineage>
</organism>
<sequence>MSRSARLRALLTSNAARPTVDALGTALPDDVVAWLGELALLEGMPFNAIVPDARMLPPESIRFFYLDDNWLAALRDGALSVVDLSEQDGSMLGVHRPRITDDMHAAAAQVRVRRRARARSRPGRPPLAAASVVRTTDLPPARPWTGFLLRSAAVSDWPGLAIKGYRDAGGSDQLQLLRLERLAPTVLLAIFGGVVQQVSIAKPAQGLHFGVVDSAGTRKRLEDRTDDETYRVYLRGLGGSLPAGEQLSDGSSVTVPLRPVVNGRKVLAIDGATGLRQLLNDTLTAKYGSEPPPQVPPVQPGAFGLEMVAGAELQVFVPNPLPAPPARARHGSSGTSAPSGAGSVTVDDLRAVLDHGA</sequence>
<protein>
    <submittedName>
        <fullName evidence="2">Uncharacterized protein</fullName>
    </submittedName>
</protein>
<proteinExistence type="predicted"/>
<comment type="caution">
    <text evidence="2">The sequence shown here is derived from an EMBL/GenBank/DDBJ whole genome shotgun (WGS) entry which is preliminary data.</text>
</comment>
<feature type="compositionally biased region" description="Low complexity" evidence="1">
    <location>
        <begin position="331"/>
        <end position="343"/>
    </location>
</feature>
<keyword evidence="3" id="KW-1185">Reference proteome</keyword>
<evidence type="ECO:0000313" key="3">
    <source>
        <dbReference type="Proteomes" id="UP001595956"/>
    </source>
</evidence>
<dbReference type="RefSeq" id="WP_345179238.1">
    <property type="nucleotide sequence ID" value="NZ_BAABFQ010000007.1"/>
</dbReference>
<evidence type="ECO:0000313" key="2">
    <source>
        <dbReference type="EMBL" id="MFC5494018.1"/>
    </source>
</evidence>
<name>A0ABW0N425_9ACTN</name>
<evidence type="ECO:0000256" key="1">
    <source>
        <dbReference type="SAM" id="MobiDB-lite"/>
    </source>
</evidence>
<feature type="region of interest" description="Disordered" evidence="1">
    <location>
        <begin position="321"/>
        <end position="346"/>
    </location>
</feature>
<dbReference type="EMBL" id="JBHSMD010000004">
    <property type="protein sequence ID" value="MFC5494018.1"/>
    <property type="molecule type" value="Genomic_DNA"/>
</dbReference>
<dbReference type="Proteomes" id="UP001595956">
    <property type="component" value="Unassembled WGS sequence"/>
</dbReference>
<gene>
    <name evidence="2" type="ORF">ACFPKY_12955</name>
</gene>